<dbReference type="InterPro" id="IPR000301">
    <property type="entry name" value="Tetraspanin_animals"/>
</dbReference>
<evidence type="ECO:0000256" key="4">
    <source>
        <dbReference type="ARBA" id="ARBA00022989"/>
    </source>
</evidence>
<dbReference type="Proteomes" id="UP000054408">
    <property type="component" value="Unassembled WGS sequence"/>
</dbReference>
<dbReference type="EMBL" id="GL349467">
    <property type="protein sequence ID" value="KNC51472.1"/>
    <property type="molecule type" value="Genomic_DNA"/>
</dbReference>
<evidence type="ECO:0000256" key="1">
    <source>
        <dbReference type="ARBA" id="ARBA00004141"/>
    </source>
</evidence>
<evidence type="ECO:0000256" key="3">
    <source>
        <dbReference type="ARBA" id="ARBA00022692"/>
    </source>
</evidence>
<evidence type="ECO:0000256" key="6">
    <source>
        <dbReference type="PIRSR" id="PIRSR002419-1"/>
    </source>
</evidence>
<dbReference type="PRINTS" id="PR00259">
    <property type="entry name" value="TMFOUR"/>
</dbReference>
<accession>A0A0L0DGL5</accession>
<keyword evidence="6" id="KW-1015">Disulfide bond</keyword>
<dbReference type="PIRSF" id="PIRSF002419">
    <property type="entry name" value="Tetraspanin"/>
    <property type="match status" value="1"/>
</dbReference>
<feature type="transmembrane region" description="Helical" evidence="7">
    <location>
        <begin position="184"/>
        <end position="209"/>
    </location>
</feature>
<feature type="transmembrane region" description="Helical" evidence="7">
    <location>
        <begin position="20"/>
        <end position="41"/>
    </location>
</feature>
<dbReference type="eggNOG" id="KOG3882">
    <property type="taxonomic scope" value="Eukaryota"/>
</dbReference>
<dbReference type="AlphaFoldDB" id="A0A0L0DGL5"/>
<dbReference type="PANTHER" id="PTHR19282">
    <property type="entry name" value="TETRASPANIN"/>
    <property type="match status" value="1"/>
</dbReference>
<reference evidence="8 9" key="1">
    <citation type="submission" date="2010-05" db="EMBL/GenBank/DDBJ databases">
        <title>The Genome Sequence of Thecamonas trahens ATCC 50062.</title>
        <authorList>
            <consortium name="The Broad Institute Genome Sequencing Platform"/>
            <person name="Russ C."/>
            <person name="Cuomo C."/>
            <person name="Shea T."/>
            <person name="Young S.K."/>
            <person name="Zeng Q."/>
            <person name="Koehrsen M."/>
            <person name="Haas B."/>
            <person name="Borodovsky M."/>
            <person name="Guigo R."/>
            <person name="Alvarado L."/>
            <person name="Berlin A."/>
            <person name="Bochicchio J."/>
            <person name="Borenstein D."/>
            <person name="Chapman S."/>
            <person name="Chen Z."/>
            <person name="Freedman E."/>
            <person name="Gellesch M."/>
            <person name="Goldberg J."/>
            <person name="Griggs A."/>
            <person name="Gujja S."/>
            <person name="Heilman E."/>
            <person name="Heiman D."/>
            <person name="Hepburn T."/>
            <person name="Howarth C."/>
            <person name="Jen D."/>
            <person name="Larson L."/>
            <person name="Mehta T."/>
            <person name="Park D."/>
            <person name="Pearson M."/>
            <person name="Roberts A."/>
            <person name="Saif S."/>
            <person name="Shenoy N."/>
            <person name="Sisk P."/>
            <person name="Stolte C."/>
            <person name="Sykes S."/>
            <person name="Thomson T."/>
            <person name="Walk T."/>
            <person name="White J."/>
            <person name="Yandava C."/>
            <person name="Burger G."/>
            <person name="Gray M.W."/>
            <person name="Holland P.W.H."/>
            <person name="King N."/>
            <person name="Lang F.B.F."/>
            <person name="Roger A.J."/>
            <person name="Ruiz-Trillo I."/>
            <person name="Lander E."/>
            <person name="Nusbaum C."/>
        </authorList>
    </citation>
    <scope>NUCLEOTIDE SEQUENCE [LARGE SCALE GENOMIC DNA]</scope>
    <source>
        <strain evidence="8 9">ATCC 50062</strain>
    </source>
</reference>
<proteinExistence type="inferred from homology"/>
<comment type="subcellular location">
    <subcellularLocation>
        <location evidence="1">Membrane</location>
        <topology evidence="1">Multi-pass membrane protein</topology>
    </subcellularLocation>
</comment>
<evidence type="ECO:0000313" key="8">
    <source>
        <dbReference type="EMBL" id="KNC51472.1"/>
    </source>
</evidence>
<sequence length="245" mass="26561">MSKYRRNACPVSCVKHLFVFINLIFLIVGLAVIGAGVHLSKKGSAVPKNHSGPNVYDYSKHIATALYIIGSLISLVSFLGCCGAWKRIKALLCCYWMLVFLLIAAQVAIGVVVYHAAKDNKLDDHLADSWSSSDNAWKNSVQENFHCCGYNSPTDDPGSVCPGSTADDPNAGCRAVLKDDLQKALHVIVIVALVLAALELFGLLASMILMCCLNTELKDPAGVGLLNSRQPQPAYRPTYSTRTYQ</sequence>
<keyword evidence="3 7" id="KW-0812">Transmembrane</keyword>
<feature type="transmembrane region" description="Helical" evidence="7">
    <location>
        <begin position="92"/>
        <end position="117"/>
    </location>
</feature>
<gene>
    <name evidence="8" type="ORF">AMSG_07668</name>
</gene>
<dbReference type="GO" id="GO:0005886">
    <property type="term" value="C:plasma membrane"/>
    <property type="evidence" value="ECO:0007669"/>
    <property type="project" value="TreeGrafter"/>
</dbReference>
<name>A0A0L0DGL5_THETB</name>
<evidence type="ECO:0000256" key="7">
    <source>
        <dbReference type="SAM" id="Phobius"/>
    </source>
</evidence>
<feature type="transmembrane region" description="Helical" evidence="7">
    <location>
        <begin position="61"/>
        <end position="85"/>
    </location>
</feature>
<dbReference type="GeneID" id="25566539"/>
<dbReference type="OMA" id="IQSFLHC"/>
<dbReference type="InterPro" id="IPR008952">
    <property type="entry name" value="Tetraspanin_EC2_sf"/>
</dbReference>
<dbReference type="OrthoDB" id="71600at2759"/>
<evidence type="ECO:0000313" key="9">
    <source>
        <dbReference type="Proteomes" id="UP000054408"/>
    </source>
</evidence>
<feature type="disulfide bond" evidence="6">
    <location>
        <begin position="147"/>
        <end position="173"/>
    </location>
</feature>
<evidence type="ECO:0000256" key="5">
    <source>
        <dbReference type="ARBA" id="ARBA00023136"/>
    </source>
</evidence>
<feature type="disulfide bond" evidence="6">
    <location>
        <begin position="148"/>
        <end position="161"/>
    </location>
</feature>
<dbReference type="RefSeq" id="XP_013756134.1">
    <property type="nucleotide sequence ID" value="XM_013900680.1"/>
</dbReference>
<dbReference type="InterPro" id="IPR018499">
    <property type="entry name" value="Tetraspanin/Peripherin"/>
</dbReference>
<organism evidence="8 9">
    <name type="scientific">Thecamonas trahens ATCC 50062</name>
    <dbReference type="NCBI Taxonomy" id="461836"/>
    <lineage>
        <taxon>Eukaryota</taxon>
        <taxon>Apusozoa</taxon>
        <taxon>Apusomonadida</taxon>
        <taxon>Apusomonadidae</taxon>
        <taxon>Thecamonas</taxon>
    </lineage>
</organism>
<keyword evidence="5 7" id="KW-0472">Membrane</keyword>
<keyword evidence="9" id="KW-1185">Reference proteome</keyword>
<keyword evidence="4 7" id="KW-1133">Transmembrane helix</keyword>
<dbReference type="STRING" id="461836.A0A0L0DGL5"/>
<dbReference type="Pfam" id="PF00335">
    <property type="entry name" value="Tetraspanin"/>
    <property type="match status" value="1"/>
</dbReference>
<protein>
    <submittedName>
        <fullName evidence="8">Integral membrane protein</fullName>
    </submittedName>
</protein>
<dbReference type="SUPFAM" id="SSF48652">
    <property type="entry name" value="Tetraspanin"/>
    <property type="match status" value="1"/>
</dbReference>
<comment type="similarity">
    <text evidence="2">Belongs to the tetraspanin (TM4SF) family.</text>
</comment>
<dbReference type="PANTHER" id="PTHR19282:SF551">
    <property type="entry name" value="RE08073P-RELATED"/>
    <property type="match status" value="1"/>
</dbReference>
<evidence type="ECO:0000256" key="2">
    <source>
        <dbReference type="ARBA" id="ARBA00006840"/>
    </source>
</evidence>